<feature type="disulfide bond" evidence="5">
    <location>
        <begin position="337"/>
        <end position="364"/>
    </location>
</feature>
<feature type="domain" description="Sushi" evidence="6">
    <location>
        <begin position="25"/>
        <end position="81"/>
    </location>
</feature>
<accession>A0A9J7HPM3</accession>
<feature type="disulfide bond" evidence="5">
    <location>
        <begin position="52"/>
        <end position="79"/>
    </location>
</feature>
<reference evidence="8" key="2">
    <citation type="submission" date="2025-08" db="UniProtKB">
        <authorList>
            <consortium name="RefSeq"/>
        </authorList>
    </citation>
    <scope>IDENTIFICATION</scope>
    <source>
        <strain evidence="8">S238N-H82</strain>
        <tissue evidence="8">Testes</tissue>
    </source>
</reference>
<reference evidence="7" key="1">
    <citation type="journal article" date="2020" name="Nat. Ecol. Evol.">
        <title>Deeply conserved synteny resolves early events in vertebrate evolution.</title>
        <authorList>
            <person name="Simakov O."/>
            <person name="Marletaz F."/>
            <person name="Yue J.X."/>
            <person name="O'Connell B."/>
            <person name="Jenkins J."/>
            <person name="Brandt A."/>
            <person name="Calef R."/>
            <person name="Tung C.H."/>
            <person name="Huang T.K."/>
            <person name="Schmutz J."/>
            <person name="Satoh N."/>
            <person name="Yu J.K."/>
            <person name="Putnam N.H."/>
            <person name="Green R.E."/>
            <person name="Rokhsar D.S."/>
        </authorList>
    </citation>
    <scope>NUCLEOTIDE SEQUENCE [LARGE SCALE GENOMIC DNA]</scope>
    <source>
        <strain evidence="7">S238N-H82</strain>
    </source>
</reference>
<proteinExistence type="predicted"/>
<evidence type="ECO:0000256" key="2">
    <source>
        <dbReference type="ARBA" id="ARBA00022737"/>
    </source>
</evidence>
<dbReference type="OrthoDB" id="406096at2759"/>
<feature type="domain" description="Sushi" evidence="6">
    <location>
        <begin position="310"/>
        <end position="366"/>
    </location>
</feature>
<feature type="disulfide bond" evidence="5">
    <location>
        <begin position="223"/>
        <end position="250"/>
    </location>
</feature>
<protein>
    <submittedName>
        <fullName evidence="8">P-selectin-like</fullName>
    </submittedName>
</protein>
<dbReference type="AlphaFoldDB" id="A0A9J7HPM3"/>
<dbReference type="Pfam" id="PF00084">
    <property type="entry name" value="Sushi"/>
    <property type="match status" value="9"/>
</dbReference>
<evidence type="ECO:0000256" key="4">
    <source>
        <dbReference type="ARBA" id="ARBA00023180"/>
    </source>
</evidence>
<dbReference type="SMART" id="SM00032">
    <property type="entry name" value="CCP"/>
    <property type="match status" value="8"/>
</dbReference>
<dbReference type="PROSITE" id="PS50923">
    <property type="entry name" value="SUSHI"/>
    <property type="match status" value="8"/>
</dbReference>
<dbReference type="SUPFAM" id="SSF57535">
    <property type="entry name" value="Complement control module/SCR domain"/>
    <property type="match status" value="9"/>
</dbReference>
<evidence type="ECO:0000259" key="6">
    <source>
        <dbReference type="PROSITE" id="PS50923"/>
    </source>
</evidence>
<dbReference type="InterPro" id="IPR000436">
    <property type="entry name" value="Sushi_SCR_CCP_dom"/>
</dbReference>
<evidence type="ECO:0000313" key="8">
    <source>
        <dbReference type="RefSeq" id="XP_035663519.1"/>
    </source>
</evidence>
<keyword evidence="3 5" id="KW-1015">Disulfide bond</keyword>
<name>A0A9J7HPM3_BRAFL</name>
<dbReference type="InterPro" id="IPR035976">
    <property type="entry name" value="Sushi/SCR/CCP_sf"/>
</dbReference>
<feature type="domain" description="Sushi" evidence="6">
    <location>
        <begin position="424"/>
        <end position="480"/>
    </location>
</feature>
<evidence type="ECO:0000313" key="7">
    <source>
        <dbReference type="Proteomes" id="UP000001554"/>
    </source>
</evidence>
<feature type="disulfide bond" evidence="5">
    <location>
        <begin position="451"/>
        <end position="478"/>
    </location>
</feature>
<feature type="domain" description="Sushi" evidence="6">
    <location>
        <begin position="134"/>
        <end position="195"/>
    </location>
</feature>
<dbReference type="CDD" id="cd00033">
    <property type="entry name" value="CCP"/>
    <property type="match status" value="8"/>
</dbReference>
<dbReference type="InterPro" id="IPR050350">
    <property type="entry name" value="Compl-Cell_Adhes-Reg"/>
</dbReference>
<dbReference type="KEGG" id="bfo:118407201"/>
<feature type="domain" description="Sushi" evidence="6">
    <location>
        <begin position="253"/>
        <end position="309"/>
    </location>
</feature>
<keyword evidence="7" id="KW-1185">Reference proteome</keyword>
<organism evidence="7 8">
    <name type="scientific">Branchiostoma floridae</name>
    <name type="common">Florida lancelet</name>
    <name type="synonym">Amphioxus</name>
    <dbReference type="NCBI Taxonomy" id="7739"/>
    <lineage>
        <taxon>Eukaryota</taxon>
        <taxon>Metazoa</taxon>
        <taxon>Chordata</taxon>
        <taxon>Cephalochordata</taxon>
        <taxon>Leptocardii</taxon>
        <taxon>Amphioxiformes</taxon>
        <taxon>Branchiostomatidae</taxon>
        <taxon>Branchiostoma</taxon>
    </lineage>
</organism>
<keyword evidence="1 5" id="KW-0768">Sushi</keyword>
<dbReference type="RefSeq" id="XP_035663519.1">
    <property type="nucleotide sequence ID" value="XM_035807626.1"/>
</dbReference>
<evidence type="ECO:0000256" key="3">
    <source>
        <dbReference type="ARBA" id="ARBA00023157"/>
    </source>
</evidence>
<feature type="disulfide bond" evidence="5">
    <location>
        <begin position="166"/>
        <end position="193"/>
    </location>
</feature>
<comment type="caution">
    <text evidence="5">Lacks conserved residue(s) required for the propagation of feature annotation.</text>
</comment>
<feature type="disulfide bond" evidence="5">
    <location>
        <begin position="280"/>
        <end position="307"/>
    </location>
</feature>
<dbReference type="Proteomes" id="UP000001554">
    <property type="component" value="Chromosome 19"/>
</dbReference>
<feature type="disulfide bond" evidence="5">
    <location>
        <begin position="394"/>
        <end position="421"/>
    </location>
</feature>
<feature type="domain" description="Sushi" evidence="6">
    <location>
        <begin position="196"/>
        <end position="252"/>
    </location>
</feature>
<dbReference type="PANTHER" id="PTHR19325">
    <property type="entry name" value="COMPLEMENT COMPONENT-RELATED SUSHI DOMAIN-CONTAINING"/>
    <property type="match status" value="1"/>
</dbReference>
<dbReference type="GeneID" id="118407201"/>
<evidence type="ECO:0000256" key="1">
    <source>
        <dbReference type="ARBA" id="ARBA00022659"/>
    </source>
</evidence>
<sequence length="511" mass="54601">MEGGDSITCQTDGTWTGTAPTCNMVLCPELTGPTNGEMAGFDRVGDAKVFQCHTGHELQGAANTTCQEDGTWSDPVPSCTPVECLNLTAPENGDMSEGRVYQDVVNFTCDIGFDLFGSSVTMCQADGEWSHPVPSCPPGECPLLIAPINGNKTGNNWIGHVVEFFCDEGYDLVGEANTTCLLNRTWTNLAPICRAIECPTVSAPKNGGMSGSYSYLDVLAFTCQSGYNLEGVTSIICQADRTWNGTAPNCTAVPCPPLTAPTNGSMSGEEYYPSAVQFECDTGYNRVGPTSIICQADGTWSASPPVCNIVVCPQLVTPDHCSMSEGSVYQDVVTFTCNVGYEREGVANITCLADGTWTDYPPTCPIIKCPLLIGPLDGSFTGENSYMDVAVFSCNLGHERQGAESITCLPDKTWSGDVPTCTRIQCPPLTAPVDGSMIGDNLYQDVVQFSCNLGYDLVGSGSSMCMPDRTWSDDVPYCTRVECPPLKVPLWGSKSGNNLYQDTVQFTCELG</sequence>
<feature type="domain" description="Sushi" evidence="6">
    <location>
        <begin position="367"/>
        <end position="423"/>
    </location>
</feature>
<gene>
    <name evidence="8" type="primary">LOC118407201</name>
</gene>
<dbReference type="PANTHER" id="PTHR19325:SF567">
    <property type="entry name" value="SUSHI, VON WILLEBRAND FACTOR TYPE A, EGF AND PENTRAXIN DOMAIN-CONTAINING PROTEIN 1-LIKE"/>
    <property type="match status" value="1"/>
</dbReference>
<dbReference type="OMA" id="CTINDCG"/>
<evidence type="ECO:0000256" key="5">
    <source>
        <dbReference type="PROSITE-ProRule" id="PRU00302"/>
    </source>
</evidence>
<keyword evidence="4" id="KW-0325">Glycoprotein</keyword>
<keyword evidence="2" id="KW-0677">Repeat</keyword>
<dbReference type="Gene3D" id="2.10.70.10">
    <property type="entry name" value="Complement Module, domain 1"/>
    <property type="match status" value="8"/>
</dbReference>
<feature type="domain" description="Sushi" evidence="6">
    <location>
        <begin position="1"/>
        <end position="24"/>
    </location>
</feature>